<dbReference type="Pfam" id="PF04113">
    <property type="entry name" value="Gpi16"/>
    <property type="match status" value="2"/>
</dbReference>
<proteinExistence type="predicted"/>
<keyword evidence="4" id="KW-1185">Reference proteome</keyword>
<reference evidence="4" key="2">
    <citation type="submission" date="2015-01" db="EMBL/GenBank/DDBJ databases">
        <title>Evolutionary Origins and Diversification of the Mycorrhizal Mutualists.</title>
        <authorList>
            <consortium name="DOE Joint Genome Institute"/>
            <consortium name="Mycorrhizal Genomics Consortium"/>
            <person name="Kohler A."/>
            <person name="Kuo A."/>
            <person name="Nagy L.G."/>
            <person name="Floudas D."/>
            <person name="Copeland A."/>
            <person name="Barry K.W."/>
            <person name="Cichocki N."/>
            <person name="Veneault-Fourrey C."/>
            <person name="LaButti K."/>
            <person name="Lindquist E.A."/>
            <person name="Lipzen A."/>
            <person name="Lundell T."/>
            <person name="Morin E."/>
            <person name="Murat C."/>
            <person name="Riley R."/>
            <person name="Ohm R."/>
            <person name="Sun H."/>
            <person name="Tunlid A."/>
            <person name="Henrissat B."/>
            <person name="Grigoriev I.V."/>
            <person name="Hibbett D.S."/>
            <person name="Martin F."/>
        </authorList>
    </citation>
    <scope>NUCLEOTIDE SEQUENCE [LARGE SCALE GENOMIC DNA]</scope>
    <source>
        <strain evidence="4">441</strain>
    </source>
</reference>
<evidence type="ECO:0000313" key="4">
    <source>
        <dbReference type="Proteomes" id="UP000054018"/>
    </source>
</evidence>
<evidence type="ECO:0000313" key="3">
    <source>
        <dbReference type="EMBL" id="KIK26045.1"/>
    </source>
</evidence>
<accession>A0A0C9YM50</accession>
<evidence type="ECO:0000256" key="2">
    <source>
        <dbReference type="SAM" id="SignalP"/>
    </source>
</evidence>
<feature type="signal peptide" evidence="2">
    <location>
        <begin position="1"/>
        <end position="16"/>
    </location>
</feature>
<feature type="chain" id="PRO_5002206273" evidence="2">
    <location>
        <begin position="17"/>
        <end position="539"/>
    </location>
</feature>
<keyword evidence="1" id="KW-0472">Membrane</keyword>
<dbReference type="EMBL" id="KN833704">
    <property type="protein sequence ID" value="KIK26045.1"/>
    <property type="molecule type" value="Genomic_DNA"/>
</dbReference>
<gene>
    <name evidence="3" type="ORF">PISMIDRAFT_9258</name>
</gene>
<keyword evidence="1" id="KW-1133">Transmembrane helix</keyword>
<feature type="transmembrane region" description="Helical" evidence="1">
    <location>
        <begin position="505"/>
        <end position="528"/>
    </location>
</feature>
<keyword evidence="1" id="KW-0812">Transmembrane</keyword>
<protein>
    <submittedName>
        <fullName evidence="3">Unplaced genomic scaffold scaffold_20, whole genome shotgun sequence</fullName>
    </submittedName>
</protein>
<dbReference type="AlphaFoldDB" id="A0A0C9YM50"/>
<dbReference type="GO" id="GO:0016255">
    <property type="term" value="P:attachment of GPI anchor to protein"/>
    <property type="evidence" value="ECO:0007669"/>
    <property type="project" value="InterPro"/>
</dbReference>
<reference evidence="3 4" key="1">
    <citation type="submission" date="2014-04" db="EMBL/GenBank/DDBJ databases">
        <authorList>
            <consortium name="DOE Joint Genome Institute"/>
            <person name="Kuo A."/>
            <person name="Kohler A."/>
            <person name="Costa M.D."/>
            <person name="Nagy L.G."/>
            <person name="Floudas D."/>
            <person name="Copeland A."/>
            <person name="Barry K.W."/>
            <person name="Cichocki N."/>
            <person name="Veneault-Fourrey C."/>
            <person name="LaButti K."/>
            <person name="Lindquist E.A."/>
            <person name="Lipzen A."/>
            <person name="Lundell T."/>
            <person name="Morin E."/>
            <person name="Murat C."/>
            <person name="Sun H."/>
            <person name="Tunlid A."/>
            <person name="Henrissat B."/>
            <person name="Grigoriev I.V."/>
            <person name="Hibbett D.S."/>
            <person name="Martin F."/>
            <person name="Nordberg H.P."/>
            <person name="Cantor M.N."/>
            <person name="Hua S.X."/>
        </authorList>
    </citation>
    <scope>NUCLEOTIDE SEQUENCE [LARGE SCALE GENOMIC DNA]</scope>
    <source>
        <strain evidence="3 4">441</strain>
    </source>
</reference>
<dbReference type="Proteomes" id="UP000054018">
    <property type="component" value="Unassembled WGS sequence"/>
</dbReference>
<dbReference type="InterPro" id="IPR007245">
    <property type="entry name" value="PIG-T"/>
</dbReference>
<dbReference type="PANTHER" id="PTHR12959">
    <property type="entry name" value="GPI TRANSAMIDASE COMPONENT PIG-T-RELATED"/>
    <property type="match status" value="1"/>
</dbReference>
<dbReference type="HOGENOM" id="CLU_021459_2_0_1"/>
<dbReference type="PANTHER" id="PTHR12959:SF11">
    <property type="entry name" value="GPI TRANSAMIDASE COMPONENT PIG-T"/>
    <property type="match status" value="1"/>
</dbReference>
<dbReference type="STRING" id="765257.A0A0C9YM50"/>
<organism evidence="3 4">
    <name type="scientific">Pisolithus microcarpus 441</name>
    <dbReference type="NCBI Taxonomy" id="765257"/>
    <lineage>
        <taxon>Eukaryota</taxon>
        <taxon>Fungi</taxon>
        <taxon>Dikarya</taxon>
        <taxon>Basidiomycota</taxon>
        <taxon>Agaricomycotina</taxon>
        <taxon>Agaricomycetes</taxon>
        <taxon>Agaricomycetidae</taxon>
        <taxon>Boletales</taxon>
        <taxon>Sclerodermatineae</taxon>
        <taxon>Pisolithaceae</taxon>
        <taxon>Pisolithus</taxon>
    </lineage>
</organism>
<dbReference type="OrthoDB" id="331263at2759"/>
<dbReference type="GO" id="GO:0042765">
    <property type="term" value="C:GPI-anchor transamidase complex"/>
    <property type="evidence" value="ECO:0007669"/>
    <property type="project" value="InterPro"/>
</dbReference>
<evidence type="ECO:0000256" key="1">
    <source>
        <dbReference type="SAM" id="Phobius"/>
    </source>
</evidence>
<keyword evidence="2" id="KW-0732">Signal</keyword>
<name>A0A0C9YM50_9AGAM</name>
<sequence>MRWGTIFFALCLSASSESVTSYTNNVPPGESGERYDEDLFIRPLLDGRVATTFTFTTDLLGNVSRQSESSGQHYTLFPLTLGQILREYSIAELHLTLNSGKWNYDHWGYPDDPSVGTGAELWAWMADGPSSTIDERWTGLRNALAGLFCASLGSLDTRHTSSPSTVFPISFSSSIPHGLRYANLPSENVCTENLTPFVKLLPCKSRAGLATLLNPQRIFDADWHGLSIHLRSTEVGTELKLGVQAVFDPVRLSGGRRRDWSFRLLFDRIIHDSCLVATSSVVRVQIPDSGSHTLSPASVVDDNLTAMYNLMTQAPLDVSMSWPHEHTFQYPHVHESRLTPLSIQRTLHGSSQIHGHLFIALTNNGHHDIVVGYFENLPALVTLWMHTMEIKVDGTERNELISNVSYRPHQVLANGQKSPSTFQAILTVPASSTLHLSMEISRAFLKYTEHPPDAMRGWDLPPAILFPVCEPAMGICGMQNTSAGMRDRMYTPTLLIDLPTPDFSMPYNVIIFSCTLITLIFGSIFNLLTRTWVIVRVED</sequence>